<evidence type="ECO:0000313" key="3">
    <source>
        <dbReference type="Proteomes" id="UP000325313"/>
    </source>
</evidence>
<dbReference type="Proteomes" id="UP000325313">
    <property type="component" value="Unassembled WGS sequence"/>
</dbReference>
<gene>
    <name evidence="2" type="ORF">PGTUg99_007105</name>
</gene>
<feature type="compositionally biased region" description="Acidic residues" evidence="1">
    <location>
        <begin position="58"/>
        <end position="71"/>
    </location>
</feature>
<feature type="compositionally biased region" description="Polar residues" evidence="1">
    <location>
        <begin position="374"/>
        <end position="387"/>
    </location>
</feature>
<feature type="compositionally biased region" description="Polar residues" evidence="1">
    <location>
        <begin position="753"/>
        <end position="763"/>
    </location>
</feature>
<feature type="region of interest" description="Disordered" evidence="1">
    <location>
        <begin position="144"/>
        <end position="330"/>
    </location>
</feature>
<evidence type="ECO:0000313" key="2">
    <source>
        <dbReference type="EMBL" id="KAA1130146.1"/>
    </source>
</evidence>
<dbReference type="AlphaFoldDB" id="A0A5B0RW17"/>
<feature type="compositionally biased region" description="Low complexity" evidence="1">
    <location>
        <begin position="207"/>
        <end position="221"/>
    </location>
</feature>
<comment type="caution">
    <text evidence="2">The sequence shown here is derived from an EMBL/GenBank/DDBJ whole genome shotgun (WGS) entry which is preliminary data.</text>
</comment>
<reference evidence="2 3" key="1">
    <citation type="submission" date="2019-05" db="EMBL/GenBank/DDBJ databases">
        <title>Emergence of the Ug99 lineage of the wheat stem rust pathogen through somatic hybridization.</title>
        <authorList>
            <person name="Li F."/>
            <person name="Upadhyaya N.M."/>
            <person name="Sperschneider J."/>
            <person name="Matny O."/>
            <person name="Nguyen-Phuc H."/>
            <person name="Mago R."/>
            <person name="Raley C."/>
            <person name="Miller M.E."/>
            <person name="Silverstein K.A.T."/>
            <person name="Henningsen E."/>
            <person name="Hirsch C.D."/>
            <person name="Visser B."/>
            <person name="Pretorius Z.A."/>
            <person name="Steffenson B.J."/>
            <person name="Schwessinger B."/>
            <person name="Dodds P.N."/>
            <person name="Figueroa M."/>
        </authorList>
    </citation>
    <scope>NUCLEOTIDE SEQUENCE [LARGE SCALE GENOMIC DNA]</scope>
    <source>
        <strain evidence="2 3">Ug99</strain>
    </source>
</reference>
<feature type="region of interest" description="Disordered" evidence="1">
    <location>
        <begin position="1"/>
        <end position="104"/>
    </location>
</feature>
<protein>
    <submittedName>
        <fullName evidence="2">Uncharacterized protein</fullName>
    </submittedName>
</protein>
<proteinExistence type="predicted"/>
<name>A0A5B0RW17_PUCGR</name>
<feature type="compositionally biased region" description="Polar residues" evidence="1">
    <location>
        <begin position="321"/>
        <end position="330"/>
    </location>
</feature>
<feature type="compositionally biased region" description="Polar residues" evidence="1">
    <location>
        <begin position="519"/>
        <end position="538"/>
    </location>
</feature>
<feature type="compositionally biased region" description="Basic and acidic residues" evidence="1">
    <location>
        <begin position="628"/>
        <end position="641"/>
    </location>
</feature>
<organism evidence="2 3">
    <name type="scientific">Puccinia graminis f. sp. tritici</name>
    <dbReference type="NCBI Taxonomy" id="56615"/>
    <lineage>
        <taxon>Eukaryota</taxon>
        <taxon>Fungi</taxon>
        <taxon>Dikarya</taxon>
        <taxon>Basidiomycota</taxon>
        <taxon>Pucciniomycotina</taxon>
        <taxon>Pucciniomycetes</taxon>
        <taxon>Pucciniales</taxon>
        <taxon>Pucciniaceae</taxon>
        <taxon>Puccinia</taxon>
    </lineage>
</organism>
<dbReference type="EMBL" id="VDEP01000112">
    <property type="protein sequence ID" value="KAA1130146.1"/>
    <property type="molecule type" value="Genomic_DNA"/>
</dbReference>
<feature type="compositionally biased region" description="Polar residues" evidence="1">
    <location>
        <begin position="781"/>
        <end position="810"/>
    </location>
</feature>
<feature type="compositionally biased region" description="Polar residues" evidence="1">
    <location>
        <begin position="222"/>
        <end position="241"/>
    </location>
</feature>
<feature type="region of interest" description="Disordered" evidence="1">
    <location>
        <begin position="519"/>
        <end position="641"/>
    </location>
</feature>
<accession>A0A5B0RW17</accession>
<feature type="compositionally biased region" description="Polar residues" evidence="1">
    <location>
        <begin position="396"/>
        <end position="406"/>
    </location>
</feature>
<feature type="region of interest" description="Disordered" evidence="1">
    <location>
        <begin position="778"/>
        <end position="811"/>
    </location>
</feature>
<feature type="compositionally biased region" description="Polar residues" evidence="1">
    <location>
        <begin position="615"/>
        <end position="627"/>
    </location>
</feature>
<feature type="region of interest" description="Disordered" evidence="1">
    <location>
        <begin position="374"/>
        <end position="432"/>
    </location>
</feature>
<feature type="compositionally biased region" description="Polar residues" evidence="1">
    <location>
        <begin position="148"/>
        <end position="161"/>
    </location>
</feature>
<feature type="region of interest" description="Disordered" evidence="1">
    <location>
        <begin position="704"/>
        <end position="763"/>
    </location>
</feature>
<feature type="compositionally biased region" description="Basic and acidic residues" evidence="1">
    <location>
        <begin position="587"/>
        <end position="601"/>
    </location>
</feature>
<sequence>MAKPSSIPRKAFFRTTSSQKPPSSPLRAKVLPQPDPVPDQHSFSDQAQEDDRGKGREEEGEGEEDDEEDDFNPFTSHKSNEASASTSSARRKSRSQPLQAESSLWLFNEDRGADSTNIMQTVMAPWGLATSEDEDISFAHFGKKLQRAPSNNKHPTESLPSRKTRALSPVNDMASRLLSPTHKLTRQLLPTSNAPRRPLSSCDIVPSKSSSSLTTTKFSNSIQTADQANVTQRDPTHQSPTAPHKTKARSDQAAELPMRPLPPPSAMKNPRGISLEPPKSLKKARFADSDENVNRFTSPSPGSREPTPAANQAPAVDPFQGVTSPSITNLTTKQNLEASTSILEKQTVTVDSVVCPSNDQQTDSLPTNSKIVNQTTASSSVSNTHDPTSALARARPTTSQAPNMIETSPIKIPSTPLSPDRPLASRLQSSSRVSRSSRALSVEIVAVNPGEKAKVSDPMEKVKTQHMPLSSFKRLSRTNSANSKVFQTFQAAPTSVLQRASSVNTDLLKPSRVVRTLASLSGASEPDSQVTRTGISSGKRSDQVSEPLGKAVEAQTTSSLEPSSGPEIAVLNKGKEKVRQLPPGESDSSKRKELSNPRHEINLSSDDEGQRKPNKASTSKDSSQNLKAENRRPSNRIHVSERAGSRLSALIELPTPNSTVEAISSGDFEGVAISSNLSMVCQNGGVPQFSTPYSAGPVSLPLPPDTIHLSASRPRRSGRKSMVGNRDIKPPMVPLTFGDSPSTSRSADDPNHHVSNPTSSSDNVLLSRNMAELPELAPITSAPNTSGPAASSHSPNRNDSTNPTTSNVVLSGNAAPKNLVRSKLNFFLTFKIPCKTAF</sequence>
<evidence type="ECO:0000256" key="1">
    <source>
        <dbReference type="SAM" id="MobiDB-lite"/>
    </source>
</evidence>